<gene>
    <name evidence="1" type="ORF">CIRG_09668</name>
</gene>
<protein>
    <submittedName>
        <fullName evidence="1">Uncharacterized protein</fullName>
    </submittedName>
</protein>
<dbReference type="Proteomes" id="UP000054565">
    <property type="component" value="Unassembled WGS sequence"/>
</dbReference>
<dbReference type="AlphaFoldDB" id="A0A0J6YRD2"/>
<accession>A0A0J6YRD2</accession>
<reference evidence="2" key="1">
    <citation type="journal article" date="2010" name="Genome Res.">
        <title>Population genomic sequencing of Coccidioides fungi reveals recent hybridization and transposon control.</title>
        <authorList>
            <person name="Neafsey D.E."/>
            <person name="Barker B.M."/>
            <person name="Sharpton T.J."/>
            <person name="Stajich J.E."/>
            <person name="Park D.J."/>
            <person name="Whiston E."/>
            <person name="Hung C.-Y."/>
            <person name="McMahan C."/>
            <person name="White J."/>
            <person name="Sykes S."/>
            <person name="Heiman D."/>
            <person name="Young S."/>
            <person name="Zeng Q."/>
            <person name="Abouelleil A."/>
            <person name="Aftuck L."/>
            <person name="Bessette D."/>
            <person name="Brown A."/>
            <person name="FitzGerald M."/>
            <person name="Lui A."/>
            <person name="Macdonald J.P."/>
            <person name="Priest M."/>
            <person name="Orbach M.J."/>
            <person name="Galgiani J.N."/>
            <person name="Kirkland T.N."/>
            <person name="Cole G.T."/>
            <person name="Birren B.W."/>
            <person name="Henn M.R."/>
            <person name="Taylor J.W."/>
            <person name="Rounsley S.D."/>
        </authorList>
    </citation>
    <scope>NUCLEOTIDE SEQUENCE [LARGE SCALE GENOMIC DNA]</scope>
    <source>
        <strain evidence="2">RMSCC 2394</strain>
    </source>
</reference>
<dbReference type="EMBL" id="DS028099">
    <property type="protein sequence ID" value="KMP09498.1"/>
    <property type="molecule type" value="Genomic_DNA"/>
</dbReference>
<evidence type="ECO:0000313" key="2">
    <source>
        <dbReference type="Proteomes" id="UP000054565"/>
    </source>
</evidence>
<evidence type="ECO:0000313" key="1">
    <source>
        <dbReference type="EMBL" id="KMP09498.1"/>
    </source>
</evidence>
<organism evidence="1 2">
    <name type="scientific">Coccidioides immitis RMSCC 2394</name>
    <dbReference type="NCBI Taxonomy" id="404692"/>
    <lineage>
        <taxon>Eukaryota</taxon>
        <taxon>Fungi</taxon>
        <taxon>Dikarya</taxon>
        <taxon>Ascomycota</taxon>
        <taxon>Pezizomycotina</taxon>
        <taxon>Eurotiomycetes</taxon>
        <taxon>Eurotiomycetidae</taxon>
        <taxon>Onygenales</taxon>
        <taxon>Onygenaceae</taxon>
        <taxon>Coccidioides</taxon>
    </lineage>
</organism>
<sequence>MGAWSNFVPTGFAKLHCNSRETSTLRHGWMAPGTATVYNCSPVPRLSTSQQARESSAGTVVERSEKGQTSVAVLTLDSRVITAPVNGKGEGLRNQEIFPDIVISIKKIALVKPIGSE</sequence>
<name>A0A0J6YRD2_COCIT</name>
<proteinExistence type="predicted"/>